<sequence length="159" mass="18704">MRVHVESQLDCSAQTAWEHVKTSAMLVAVSQPMVDLRPLPGEEFPEIWQQGMTIRCRSFLFGFLPQGTRELYFERVDDTAREIQTREHDAMIRRWDHLIRVQFVSEEANQKSTCLYSDTVEINAGWLTLGVWLFASCFYRHRQRRWRRMAATFSSGENS</sequence>
<gene>
    <name evidence="2" type="ORF">Mal52_22410</name>
</gene>
<evidence type="ECO:0000313" key="2">
    <source>
        <dbReference type="EMBL" id="QDU43765.1"/>
    </source>
</evidence>
<organism evidence="2 3">
    <name type="scientific">Symmachiella dynata</name>
    <dbReference type="NCBI Taxonomy" id="2527995"/>
    <lineage>
        <taxon>Bacteria</taxon>
        <taxon>Pseudomonadati</taxon>
        <taxon>Planctomycetota</taxon>
        <taxon>Planctomycetia</taxon>
        <taxon>Planctomycetales</taxon>
        <taxon>Planctomycetaceae</taxon>
        <taxon>Symmachiella</taxon>
    </lineage>
</organism>
<evidence type="ECO:0000313" key="3">
    <source>
        <dbReference type="Proteomes" id="UP000319383"/>
    </source>
</evidence>
<reference evidence="2 3" key="1">
    <citation type="submission" date="2019-02" db="EMBL/GenBank/DDBJ databases">
        <title>Deep-cultivation of Planctomycetes and their phenomic and genomic characterization uncovers novel biology.</title>
        <authorList>
            <person name="Wiegand S."/>
            <person name="Jogler M."/>
            <person name="Boedeker C."/>
            <person name="Pinto D."/>
            <person name="Vollmers J."/>
            <person name="Rivas-Marin E."/>
            <person name="Kohn T."/>
            <person name="Peeters S.H."/>
            <person name="Heuer A."/>
            <person name="Rast P."/>
            <person name="Oberbeckmann S."/>
            <person name="Bunk B."/>
            <person name="Jeske O."/>
            <person name="Meyerdierks A."/>
            <person name="Storesund J.E."/>
            <person name="Kallscheuer N."/>
            <person name="Luecker S."/>
            <person name="Lage O.M."/>
            <person name="Pohl T."/>
            <person name="Merkel B.J."/>
            <person name="Hornburger P."/>
            <person name="Mueller R.-W."/>
            <person name="Bruemmer F."/>
            <person name="Labrenz M."/>
            <person name="Spormann A.M."/>
            <person name="Op den Camp H."/>
            <person name="Overmann J."/>
            <person name="Amann R."/>
            <person name="Jetten M.S.M."/>
            <person name="Mascher T."/>
            <person name="Medema M.H."/>
            <person name="Devos D.P."/>
            <person name="Kaster A.-K."/>
            <person name="Ovreas L."/>
            <person name="Rohde M."/>
            <person name="Galperin M.Y."/>
            <person name="Jogler C."/>
        </authorList>
    </citation>
    <scope>NUCLEOTIDE SEQUENCE [LARGE SCALE GENOMIC DNA]</scope>
    <source>
        <strain evidence="2 3">Mal52</strain>
    </source>
</reference>
<dbReference type="EMBL" id="CP036276">
    <property type="protein sequence ID" value="QDU43765.1"/>
    <property type="molecule type" value="Genomic_DNA"/>
</dbReference>
<keyword evidence="1" id="KW-0472">Membrane</keyword>
<name>A0A517ZMV3_9PLAN</name>
<dbReference type="KEGG" id="sdyn:Mal52_22410"/>
<feature type="transmembrane region" description="Helical" evidence="1">
    <location>
        <begin position="122"/>
        <end position="139"/>
    </location>
</feature>
<protein>
    <recommendedName>
        <fullName evidence="4">SRPBCC family protein</fullName>
    </recommendedName>
</protein>
<dbReference type="RefSeq" id="WP_145376049.1">
    <property type="nucleotide sequence ID" value="NZ_CP036276.1"/>
</dbReference>
<keyword evidence="1" id="KW-0812">Transmembrane</keyword>
<keyword evidence="1" id="KW-1133">Transmembrane helix</keyword>
<evidence type="ECO:0000256" key="1">
    <source>
        <dbReference type="SAM" id="Phobius"/>
    </source>
</evidence>
<dbReference type="Proteomes" id="UP000319383">
    <property type="component" value="Chromosome"/>
</dbReference>
<proteinExistence type="predicted"/>
<evidence type="ECO:0008006" key="4">
    <source>
        <dbReference type="Google" id="ProtNLM"/>
    </source>
</evidence>
<dbReference type="AlphaFoldDB" id="A0A517ZMV3"/>
<accession>A0A517ZMV3</accession>
<keyword evidence="3" id="KW-1185">Reference proteome</keyword>